<evidence type="ECO:0000256" key="14">
    <source>
        <dbReference type="ARBA" id="ARBA00023319"/>
    </source>
</evidence>
<keyword evidence="8" id="KW-0130">Cell adhesion</keyword>
<dbReference type="InterPro" id="IPR007110">
    <property type="entry name" value="Ig-like_dom"/>
</dbReference>
<dbReference type="InterPro" id="IPR003599">
    <property type="entry name" value="Ig_sub"/>
</dbReference>
<dbReference type="AlphaFoldDB" id="A0A7N6FEF9"/>
<dbReference type="GO" id="GO:0007411">
    <property type="term" value="P:axon guidance"/>
    <property type="evidence" value="ECO:0007669"/>
    <property type="project" value="TreeGrafter"/>
</dbReference>
<keyword evidence="24" id="KW-1185">Reference proteome</keyword>
<evidence type="ECO:0000313" key="23">
    <source>
        <dbReference type="Ensembl" id="ENSATEP00000055249.1"/>
    </source>
</evidence>
<dbReference type="Pfam" id="PF00041">
    <property type="entry name" value="fn3"/>
    <property type="match status" value="5"/>
</dbReference>
<dbReference type="PANTHER" id="PTHR44170">
    <property type="entry name" value="PROTEIN SIDEKICK"/>
    <property type="match status" value="1"/>
</dbReference>
<feature type="domain" description="Fibronectin type-III" evidence="22">
    <location>
        <begin position="909"/>
        <end position="1005"/>
    </location>
</feature>
<feature type="domain" description="Fibronectin type-III" evidence="22">
    <location>
        <begin position="719"/>
        <end position="813"/>
    </location>
</feature>
<dbReference type="SMART" id="SM00060">
    <property type="entry name" value="FN3"/>
    <property type="match status" value="5"/>
</dbReference>
<comment type="similarity">
    <text evidence="3">Belongs to the immunoglobulin superfamily. L1/neurofascin/NgCAM family.</text>
</comment>
<dbReference type="Pfam" id="PF07679">
    <property type="entry name" value="I-set"/>
    <property type="match status" value="3"/>
</dbReference>
<evidence type="ECO:0000259" key="21">
    <source>
        <dbReference type="PROSITE" id="PS50835"/>
    </source>
</evidence>
<name>A0A7N6FEF9_ANATE</name>
<dbReference type="GO" id="GO:0005886">
    <property type="term" value="C:plasma membrane"/>
    <property type="evidence" value="ECO:0007669"/>
    <property type="project" value="UniProtKB-SubCell"/>
</dbReference>
<evidence type="ECO:0000256" key="9">
    <source>
        <dbReference type="ARBA" id="ARBA00022989"/>
    </source>
</evidence>
<dbReference type="FunFam" id="2.60.40.10:FF:000057">
    <property type="entry name" value="neural cell adhesion molecule L1"/>
    <property type="match status" value="1"/>
</dbReference>
<evidence type="ECO:0000256" key="1">
    <source>
        <dbReference type="ARBA" id="ARBA00004251"/>
    </source>
</evidence>
<evidence type="ECO:0000256" key="17">
    <source>
        <dbReference type="ARBA" id="ARBA00074488"/>
    </source>
</evidence>
<feature type="signal peptide" evidence="20">
    <location>
        <begin position="1"/>
        <end position="25"/>
    </location>
</feature>
<feature type="region of interest" description="Disordered" evidence="18">
    <location>
        <begin position="699"/>
        <end position="728"/>
    </location>
</feature>
<feature type="compositionally biased region" description="Polar residues" evidence="18">
    <location>
        <begin position="701"/>
        <end position="711"/>
    </location>
</feature>
<keyword evidence="7" id="KW-0677">Repeat</keyword>
<feature type="domain" description="Ig-like" evidence="21">
    <location>
        <begin position="331"/>
        <end position="418"/>
    </location>
</feature>
<dbReference type="SMART" id="SM00409">
    <property type="entry name" value="IG"/>
    <property type="match status" value="6"/>
</dbReference>
<keyword evidence="6 20" id="KW-0732">Signal</keyword>
<evidence type="ECO:0000259" key="22">
    <source>
        <dbReference type="PROSITE" id="PS50853"/>
    </source>
</evidence>
<protein>
    <recommendedName>
        <fullName evidence="17">Neural cell adhesion molecule L1</fullName>
    </recommendedName>
</protein>
<dbReference type="GeneTree" id="ENSGT00940000155419"/>
<dbReference type="Proteomes" id="UP000265040">
    <property type="component" value="Chromosome 23"/>
</dbReference>
<feature type="transmembrane region" description="Helical" evidence="19">
    <location>
        <begin position="1118"/>
        <end position="1139"/>
    </location>
</feature>
<dbReference type="FunFam" id="2.60.40.10:FF:000028">
    <property type="entry name" value="Neuronal cell adhesion molecule"/>
    <property type="match status" value="1"/>
</dbReference>
<dbReference type="GO" id="GO:0030426">
    <property type="term" value="C:growth cone"/>
    <property type="evidence" value="ECO:0007669"/>
    <property type="project" value="UniProtKB-SubCell"/>
</dbReference>
<keyword evidence="4" id="KW-1003">Cell membrane</keyword>
<dbReference type="SUPFAM" id="SSF48726">
    <property type="entry name" value="Immunoglobulin"/>
    <property type="match status" value="6"/>
</dbReference>
<evidence type="ECO:0000256" key="18">
    <source>
        <dbReference type="SAM" id="MobiDB-lite"/>
    </source>
</evidence>
<dbReference type="InterPro" id="IPR003598">
    <property type="entry name" value="Ig_sub2"/>
</dbReference>
<dbReference type="Gene3D" id="2.60.40.10">
    <property type="entry name" value="Immunoglobulins"/>
    <property type="match status" value="11"/>
</dbReference>
<feature type="domain" description="Ig-like" evidence="21">
    <location>
        <begin position="515"/>
        <end position="602"/>
    </location>
</feature>
<feature type="domain" description="Ig-like" evidence="21">
    <location>
        <begin position="238"/>
        <end position="326"/>
    </location>
</feature>
<feature type="domain" description="Ig-like" evidence="21">
    <location>
        <begin position="137"/>
        <end position="224"/>
    </location>
</feature>
<evidence type="ECO:0000256" key="2">
    <source>
        <dbReference type="ARBA" id="ARBA00004624"/>
    </source>
</evidence>
<dbReference type="InterPro" id="IPR036179">
    <property type="entry name" value="Ig-like_dom_sf"/>
</dbReference>
<dbReference type="PROSITE" id="PS50853">
    <property type="entry name" value="FN3"/>
    <property type="match status" value="5"/>
</dbReference>
<keyword evidence="12" id="KW-0325">Glycoprotein</keyword>
<dbReference type="PANTHER" id="PTHR44170:SF15">
    <property type="entry name" value="NEURONAL CELL ADHESION MOLECULE"/>
    <property type="match status" value="1"/>
</dbReference>
<sequence length="1252" mass="138906">MDRKWKWVLHFRMMLLILLSQMTSGLEVPLDLPQPPTITLQSPKDYIFDPRENIVIHCEAKGKPHPSFSWTRNGTHFDVEKDSKVLMKPGSGTLVIDISGEKAEAFEGTYQCTAHNEHGTAVSNNIVIRQSRSPLWPKEQNEDITVQIGVPLVLQCRPPAGLPPPVIFWMDNNFQRLPLDKRVSQALNGDLYFSNILPEDTRSDYICYARFPHTQTIQQKQPISVSVLNNNPEGERRPGFMMPLGPTSTKLVLRGETLVLECIAEGLPTPDISWQKDGGELPTSRTSFQNFNKRLKISDVNEADAGNYRCTATNNMGTAHHIIKVTVKAAPFWVSAPRNLILAPNETGILTCRVSGEPKPKISWFVNGVPIGNAPEDHSRKVEDDTVILSNVQSGSSAVYQCNASNEFGYLMANAFVNVLAEPPRVLSPPNQVYQVITNNPALLHCSSFGSPIPTITWFKDSQTSIKNGDPFVIHENGTLEIHVAQPLNSGKYTCIATNNLGIKENHVYLEVKEPTRILKQPEYKVVQRGMSAVFECKVKHDPSLIPIMTWLKDNGELPDDERFEVDTDSLTIKDVTDGDEGTYTCIMNTTLDQDSASAMLTVVEATPTPAIVYEKPDPPSDLELTDQTERSVQLTWIPGDDHNSPTHKFLIQYEDLLHQPGVWINLTEVAGTSTTAQLNLSPYVYYSFRVLAENEVGYSRPSQPSRQYRTNPAAPDENPSDVQGAGTDPDNLVISWTALTGFQSNGPGLEYKVQWRQKDVEEDWSSMNVVNASQFVVNGTPTFVPYEIKVQALNDYGNGPEPKVVTGYSGEDLPLSPPDSMQVMVHNSTLAEVHWQPVSASSVRGKLQGYKELQEQVLTFSGNRSEGRLPGLQPYSLYSLFIRVLNNKGEGPPSPVKTFETPEGVPGPPSFLNVLNPGSGSLSLEWGPPMNNNGRLAGYTLKYQPVNNTSELGPVKVMNFLSNETSFTLGNLNSSMLYKFYLSAKTIKGSGPTITEEAFTVLDTGEFMMFNLSATHYLEADLLVSYSDRLVNTSVSEDGAVISWEYFGHHKNVYVEYIVENSKEDWIKEMVNSSHSHMIKGLKPGTSYRVRVVARDPVDSTVHTVPSRQVDIATQGWFIGLMCAIALLILVLLIVCFIKRNKGGKYPVKEKEEAHQDPEIQPMKEDDGTFGEYSDTEDHKPLKGSRTPSNGTVRRDESDDSLVDYGEGGDGQFNEDGSFIGQYSGKKEKDTHEGNESSEAPSPVNAMNSFV</sequence>
<evidence type="ECO:0000256" key="6">
    <source>
        <dbReference type="ARBA" id="ARBA00022729"/>
    </source>
</evidence>
<dbReference type="InterPro" id="IPR003961">
    <property type="entry name" value="FN3_dom"/>
</dbReference>
<evidence type="ECO:0000256" key="4">
    <source>
        <dbReference type="ARBA" id="ARBA00022475"/>
    </source>
</evidence>
<dbReference type="FunFam" id="2.60.40.10:FF:000100">
    <property type="entry name" value="Neuronal cell adhesion molecule a"/>
    <property type="match status" value="1"/>
</dbReference>
<keyword evidence="14" id="KW-0393">Immunoglobulin domain</keyword>
<dbReference type="FunFam" id="2.60.40.10:FF:000005">
    <property type="entry name" value="Neuronal cell adhesion molecule"/>
    <property type="match status" value="1"/>
</dbReference>
<keyword evidence="5 19" id="KW-0812">Transmembrane</keyword>
<evidence type="ECO:0000256" key="10">
    <source>
        <dbReference type="ARBA" id="ARBA00023136"/>
    </source>
</evidence>
<evidence type="ECO:0000256" key="7">
    <source>
        <dbReference type="ARBA" id="ARBA00022737"/>
    </source>
</evidence>
<accession>A0A7N6FEF9</accession>
<reference evidence="23" key="3">
    <citation type="submission" date="2025-09" db="UniProtKB">
        <authorList>
            <consortium name="Ensembl"/>
        </authorList>
    </citation>
    <scope>IDENTIFICATION</scope>
</reference>
<evidence type="ECO:0000256" key="16">
    <source>
        <dbReference type="ARBA" id="ARBA00063896"/>
    </source>
</evidence>
<dbReference type="InterPro" id="IPR026966">
    <property type="entry name" value="Neurofascin/L1/NrCAM_C"/>
</dbReference>
<dbReference type="FunFam" id="2.60.40.10:FF:000038">
    <property type="entry name" value="Neuronal cell adhesion molecule"/>
    <property type="match status" value="1"/>
</dbReference>
<comment type="subunit">
    <text evidence="16">Interacts with SHTN1; the interaction occurs in axonal growth cones. Interacts with isoform 2 of BSG.</text>
</comment>
<evidence type="ECO:0000313" key="24">
    <source>
        <dbReference type="Proteomes" id="UP000265040"/>
    </source>
</evidence>
<keyword evidence="9 19" id="KW-1133">Transmembrane helix</keyword>
<dbReference type="Ensembl" id="ENSATET00000065065.2">
    <property type="protein sequence ID" value="ENSATEP00000055249.1"/>
    <property type="gene ID" value="ENSATEG00000012045.3"/>
</dbReference>
<evidence type="ECO:0000256" key="3">
    <source>
        <dbReference type="ARBA" id="ARBA00008588"/>
    </source>
</evidence>
<evidence type="ECO:0000256" key="11">
    <source>
        <dbReference type="ARBA" id="ARBA00023157"/>
    </source>
</evidence>
<feature type="domain" description="Ig-like" evidence="21">
    <location>
        <begin position="36"/>
        <end position="123"/>
    </location>
</feature>
<dbReference type="GO" id="GO:0007420">
    <property type="term" value="P:brain development"/>
    <property type="evidence" value="ECO:0007669"/>
    <property type="project" value="TreeGrafter"/>
</dbReference>
<evidence type="ECO:0000256" key="13">
    <source>
        <dbReference type="ARBA" id="ARBA00023273"/>
    </source>
</evidence>
<dbReference type="SUPFAM" id="SSF49265">
    <property type="entry name" value="Fibronectin type III"/>
    <property type="match status" value="3"/>
</dbReference>
<feature type="compositionally biased region" description="Basic and acidic residues" evidence="18">
    <location>
        <begin position="1148"/>
        <end position="1168"/>
    </location>
</feature>
<feature type="compositionally biased region" description="Polar residues" evidence="18">
    <location>
        <begin position="1238"/>
        <end position="1252"/>
    </location>
</feature>
<feature type="compositionally biased region" description="Basic and acidic residues" evidence="18">
    <location>
        <begin position="1226"/>
        <end position="1236"/>
    </location>
</feature>
<evidence type="ECO:0000256" key="12">
    <source>
        <dbReference type="ARBA" id="ARBA00023180"/>
    </source>
</evidence>
<keyword evidence="11" id="KW-1015">Disulfide bond</keyword>
<dbReference type="Pfam" id="PF13927">
    <property type="entry name" value="Ig_3"/>
    <property type="match status" value="2"/>
</dbReference>
<keyword evidence="10 19" id="KW-0472">Membrane</keyword>
<evidence type="ECO:0000256" key="19">
    <source>
        <dbReference type="SAM" id="Phobius"/>
    </source>
</evidence>
<dbReference type="SMART" id="SM00408">
    <property type="entry name" value="IGc2"/>
    <property type="match status" value="6"/>
</dbReference>
<dbReference type="FunFam" id="2.60.40.10:FF:000347">
    <property type="entry name" value="Neuronal cell adhesion molecule"/>
    <property type="match status" value="1"/>
</dbReference>
<dbReference type="CDD" id="cd00063">
    <property type="entry name" value="FN3"/>
    <property type="match status" value="5"/>
</dbReference>
<dbReference type="PROSITE" id="PS50835">
    <property type="entry name" value="IG_LIKE"/>
    <property type="match status" value="6"/>
</dbReference>
<reference evidence="23" key="1">
    <citation type="submission" date="2021-04" db="EMBL/GenBank/DDBJ databases">
        <authorList>
            <consortium name="Wellcome Sanger Institute Data Sharing"/>
        </authorList>
    </citation>
    <scope>NUCLEOTIDE SEQUENCE [LARGE SCALE GENOMIC DNA]</scope>
</reference>
<dbReference type="FunFam" id="2.60.40.10:FF:000114">
    <property type="entry name" value="Neuronal cell adhesion molecule"/>
    <property type="match status" value="1"/>
</dbReference>
<feature type="domain" description="Fibronectin type-III" evidence="22">
    <location>
        <begin position="818"/>
        <end position="905"/>
    </location>
</feature>
<dbReference type="GO" id="GO:0098632">
    <property type="term" value="F:cell-cell adhesion mediator activity"/>
    <property type="evidence" value="ECO:0007669"/>
    <property type="project" value="TreeGrafter"/>
</dbReference>
<dbReference type="FunFam" id="2.60.40.10:FF:000078">
    <property type="entry name" value="Neuronal cell adhesion molecule"/>
    <property type="match status" value="1"/>
</dbReference>
<evidence type="ECO:0000256" key="15">
    <source>
        <dbReference type="ARBA" id="ARBA00060042"/>
    </source>
</evidence>
<feature type="domain" description="Fibronectin type-III" evidence="22">
    <location>
        <begin position="1027"/>
        <end position="1118"/>
    </location>
</feature>
<feature type="chain" id="PRO_5031008869" description="Neural cell adhesion molecule L1" evidence="20">
    <location>
        <begin position="26"/>
        <end position="1252"/>
    </location>
</feature>
<keyword evidence="13" id="KW-0966">Cell projection</keyword>
<dbReference type="InterPro" id="IPR013783">
    <property type="entry name" value="Ig-like_fold"/>
</dbReference>
<reference evidence="23" key="2">
    <citation type="submission" date="2025-08" db="UniProtKB">
        <authorList>
            <consortium name="Ensembl"/>
        </authorList>
    </citation>
    <scope>IDENTIFICATION</scope>
</reference>
<dbReference type="GO" id="GO:0009986">
    <property type="term" value="C:cell surface"/>
    <property type="evidence" value="ECO:0007669"/>
    <property type="project" value="UniProtKB-ARBA"/>
</dbReference>
<feature type="region of interest" description="Disordered" evidence="18">
    <location>
        <begin position="1148"/>
        <end position="1252"/>
    </location>
</feature>
<feature type="domain" description="Fibronectin type-III" evidence="22">
    <location>
        <begin position="619"/>
        <end position="714"/>
    </location>
</feature>
<dbReference type="FunFam" id="2.60.40.10:FF:000238">
    <property type="entry name" value="Neuronal cell adhesion molecule"/>
    <property type="match status" value="1"/>
</dbReference>
<proteinExistence type="inferred from homology"/>
<feature type="domain" description="Ig-like" evidence="21">
    <location>
        <begin position="424"/>
        <end position="511"/>
    </location>
</feature>
<comment type="function">
    <text evidence="15">Neural cell adhesion molecule involved in the dynamics of cell adhesion and in the generation of transmembrane signals at tyrosine kinase receptors. During brain development, critical in multiple processes, including neuronal migration, axonal growth and fasciculation, and synaptogenesis. In the mature brain, plays a role in the dynamics of neuronal structure and function, including synaptic plasticity.</text>
</comment>
<evidence type="ECO:0000256" key="8">
    <source>
        <dbReference type="ARBA" id="ARBA00022889"/>
    </source>
</evidence>
<evidence type="ECO:0000256" key="20">
    <source>
        <dbReference type="SAM" id="SignalP"/>
    </source>
</evidence>
<dbReference type="InterPro" id="IPR013098">
    <property type="entry name" value="Ig_I-set"/>
</dbReference>
<comment type="subcellular location">
    <subcellularLocation>
        <location evidence="1">Cell membrane</location>
        <topology evidence="1">Single-pass type I membrane protein</topology>
    </subcellularLocation>
    <subcellularLocation>
        <location evidence="2">Cell projection</location>
        <location evidence="2">Growth cone</location>
    </subcellularLocation>
</comment>
<dbReference type="InterPro" id="IPR036116">
    <property type="entry name" value="FN3_sf"/>
</dbReference>
<dbReference type="Pfam" id="PF13882">
    <property type="entry name" value="Bravo_FIGEY"/>
    <property type="match status" value="1"/>
</dbReference>
<organism evidence="23 24">
    <name type="scientific">Anabas testudineus</name>
    <name type="common">Climbing perch</name>
    <name type="synonym">Anthias testudineus</name>
    <dbReference type="NCBI Taxonomy" id="64144"/>
    <lineage>
        <taxon>Eukaryota</taxon>
        <taxon>Metazoa</taxon>
        <taxon>Chordata</taxon>
        <taxon>Craniata</taxon>
        <taxon>Vertebrata</taxon>
        <taxon>Euteleostomi</taxon>
        <taxon>Actinopterygii</taxon>
        <taxon>Neopterygii</taxon>
        <taxon>Teleostei</taxon>
        <taxon>Neoteleostei</taxon>
        <taxon>Acanthomorphata</taxon>
        <taxon>Anabantaria</taxon>
        <taxon>Anabantiformes</taxon>
        <taxon>Anabantoidei</taxon>
        <taxon>Anabantidae</taxon>
        <taxon>Anabas</taxon>
    </lineage>
</organism>
<evidence type="ECO:0000256" key="5">
    <source>
        <dbReference type="ARBA" id="ARBA00022692"/>
    </source>
</evidence>